<reference evidence="4" key="1">
    <citation type="journal article" date="2019" name="Int. J. Syst. Evol. Microbiol.">
        <title>The Global Catalogue of Microorganisms (GCM) 10K type strain sequencing project: providing services to taxonomists for standard genome sequencing and annotation.</title>
        <authorList>
            <consortium name="The Broad Institute Genomics Platform"/>
            <consortium name="The Broad Institute Genome Sequencing Center for Infectious Disease"/>
            <person name="Wu L."/>
            <person name="Ma J."/>
        </authorList>
    </citation>
    <scope>NUCLEOTIDE SEQUENCE [LARGE SCALE GENOMIC DNA]</scope>
    <source>
        <strain evidence="4">JCM 1365</strain>
    </source>
</reference>
<name>A0ABQ2I3F3_9MICO</name>
<evidence type="ECO:0000313" key="4">
    <source>
        <dbReference type="Proteomes" id="UP000623461"/>
    </source>
</evidence>
<keyword evidence="1" id="KW-0238">DNA-binding</keyword>
<dbReference type="InterPro" id="IPR001387">
    <property type="entry name" value="Cro/C1-type_HTH"/>
</dbReference>
<dbReference type="Gene3D" id="1.10.260.40">
    <property type="entry name" value="lambda repressor-like DNA-binding domains"/>
    <property type="match status" value="1"/>
</dbReference>
<dbReference type="Pfam" id="PF01381">
    <property type="entry name" value="HTH_3"/>
    <property type="match status" value="1"/>
</dbReference>
<dbReference type="InterPro" id="IPR011051">
    <property type="entry name" value="RmlC_Cupin_sf"/>
</dbReference>
<dbReference type="InterPro" id="IPR050807">
    <property type="entry name" value="TransReg_Diox_bact_type"/>
</dbReference>
<evidence type="ECO:0000313" key="3">
    <source>
        <dbReference type="EMBL" id="GGM98422.1"/>
    </source>
</evidence>
<protein>
    <submittedName>
        <fullName evidence="3">MerR family transcriptional regulator</fullName>
    </submittedName>
</protein>
<accession>A0ABQ2I3F3</accession>
<organism evidence="3 4">
    <name type="scientific">Terrabacter tumescens</name>
    <dbReference type="NCBI Taxonomy" id="60443"/>
    <lineage>
        <taxon>Bacteria</taxon>
        <taxon>Bacillati</taxon>
        <taxon>Actinomycetota</taxon>
        <taxon>Actinomycetes</taxon>
        <taxon>Micrococcales</taxon>
        <taxon>Intrasporangiaceae</taxon>
        <taxon>Terrabacter</taxon>
    </lineage>
</organism>
<dbReference type="CDD" id="cd02209">
    <property type="entry name" value="cupin_XRE_C"/>
    <property type="match status" value="1"/>
</dbReference>
<dbReference type="InterPro" id="IPR013096">
    <property type="entry name" value="Cupin_2"/>
</dbReference>
<dbReference type="CDD" id="cd00093">
    <property type="entry name" value="HTH_XRE"/>
    <property type="match status" value="1"/>
</dbReference>
<dbReference type="PANTHER" id="PTHR46797">
    <property type="entry name" value="HTH-TYPE TRANSCRIPTIONAL REGULATOR"/>
    <property type="match status" value="1"/>
</dbReference>
<dbReference type="InterPro" id="IPR014710">
    <property type="entry name" value="RmlC-like_jellyroll"/>
</dbReference>
<dbReference type="Gene3D" id="2.60.120.10">
    <property type="entry name" value="Jelly Rolls"/>
    <property type="match status" value="1"/>
</dbReference>
<dbReference type="Pfam" id="PF07883">
    <property type="entry name" value="Cupin_2"/>
    <property type="match status" value="1"/>
</dbReference>
<dbReference type="SMART" id="SM00530">
    <property type="entry name" value="HTH_XRE"/>
    <property type="match status" value="1"/>
</dbReference>
<dbReference type="Proteomes" id="UP000623461">
    <property type="component" value="Unassembled WGS sequence"/>
</dbReference>
<keyword evidence="4" id="KW-1185">Reference proteome</keyword>
<evidence type="ECO:0000259" key="2">
    <source>
        <dbReference type="PROSITE" id="PS50943"/>
    </source>
</evidence>
<sequence>MTLGPRIRALRQARSLSVRQLAAEVGVSAATISQVERDINDPSLNTLRRIARALDTPIFDLFTAPAVSTPRVIRHDERVLAHAAHGEIQYWRVSPPGSKVEVLEGVLAPGTASSEEAWAHPAEECAVVLGGAVRLEIGDEVHELTVGDSASFDSRLPHRYVNPGTHTAQFLVSVTPPSY</sequence>
<feature type="domain" description="HTH cro/C1-type" evidence="2">
    <location>
        <begin position="7"/>
        <end position="61"/>
    </location>
</feature>
<evidence type="ECO:0000256" key="1">
    <source>
        <dbReference type="ARBA" id="ARBA00023125"/>
    </source>
</evidence>
<proteinExistence type="predicted"/>
<dbReference type="InterPro" id="IPR010982">
    <property type="entry name" value="Lambda_DNA-bd_dom_sf"/>
</dbReference>
<dbReference type="RefSeq" id="WP_030199841.1">
    <property type="nucleotide sequence ID" value="NZ_BMNZ01000005.1"/>
</dbReference>
<comment type="caution">
    <text evidence="3">The sequence shown here is derived from an EMBL/GenBank/DDBJ whole genome shotgun (WGS) entry which is preliminary data.</text>
</comment>
<dbReference type="PROSITE" id="PS50943">
    <property type="entry name" value="HTH_CROC1"/>
    <property type="match status" value="1"/>
</dbReference>
<dbReference type="PANTHER" id="PTHR46797:SF1">
    <property type="entry name" value="METHYLPHOSPHONATE SYNTHASE"/>
    <property type="match status" value="1"/>
</dbReference>
<dbReference type="SUPFAM" id="SSF51182">
    <property type="entry name" value="RmlC-like cupins"/>
    <property type="match status" value="1"/>
</dbReference>
<dbReference type="EMBL" id="BMNZ01000005">
    <property type="protein sequence ID" value="GGM98422.1"/>
    <property type="molecule type" value="Genomic_DNA"/>
</dbReference>
<gene>
    <name evidence="3" type="ORF">GCM10009721_26710</name>
</gene>
<dbReference type="SUPFAM" id="SSF47413">
    <property type="entry name" value="lambda repressor-like DNA-binding domains"/>
    <property type="match status" value="1"/>
</dbReference>